<dbReference type="Proteomes" id="UP001500034">
    <property type="component" value="Unassembled WGS sequence"/>
</dbReference>
<evidence type="ECO:0000256" key="1">
    <source>
        <dbReference type="SAM" id="MobiDB-lite"/>
    </source>
</evidence>
<evidence type="ECO:0000313" key="3">
    <source>
        <dbReference type="Proteomes" id="UP001500034"/>
    </source>
</evidence>
<feature type="region of interest" description="Disordered" evidence="1">
    <location>
        <begin position="60"/>
        <end position="117"/>
    </location>
</feature>
<organism evidence="2 3">
    <name type="scientific">Streptomyces marokkonensis</name>
    <dbReference type="NCBI Taxonomy" id="324855"/>
    <lineage>
        <taxon>Bacteria</taxon>
        <taxon>Bacillati</taxon>
        <taxon>Actinomycetota</taxon>
        <taxon>Actinomycetes</taxon>
        <taxon>Kitasatosporales</taxon>
        <taxon>Streptomycetaceae</taxon>
        <taxon>Streptomyces</taxon>
    </lineage>
</organism>
<sequence>MAYGAGGGQPEGGDATGAHGGVQRAPAPVVTPQHPFHGTGGTAERGDRVSAAWIAEEEVTEKAGGGAVREDAFGTHGSTGRGERETKSVAGEPGTAAAHGDGSSLRVSAPWLEEVRR</sequence>
<name>A0ABP7P6J7_9ACTN</name>
<accession>A0ABP7P6J7</accession>
<dbReference type="EMBL" id="BAABCQ010000014">
    <property type="protein sequence ID" value="GAA3960154.1"/>
    <property type="molecule type" value="Genomic_DNA"/>
</dbReference>
<comment type="caution">
    <text evidence="2">The sequence shown here is derived from an EMBL/GenBank/DDBJ whole genome shotgun (WGS) entry which is preliminary data.</text>
</comment>
<protein>
    <submittedName>
        <fullName evidence="2">Uncharacterized protein</fullName>
    </submittedName>
</protein>
<proteinExistence type="predicted"/>
<keyword evidence="3" id="KW-1185">Reference proteome</keyword>
<reference evidence="3" key="1">
    <citation type="journal article" date="2019" name="Int. J. Syst. Evol. Microbiol.">
        <title>The Global Catalogue of Microorganisms (GCM) 10K type strain sequencing project: providing services to taxonomists for standard genome sequencing and annotation.</title>
        <authorList>
            <consortium name="The Broad Institute Genomics Platform"/>
            <consortium name="The Broad Institute Genome Sequencing Center for Infectious Disease"/>
            <person name="Wu L."/>
            <person name="Ma J."/>
        </authorList>
    </citation>
    <scope>NUCLEOTIDE SEQUENCE [LARGE SCALE GENOMIC DNA]</scope>
    <source>
        <strain evidence="3">JCM 17027</strain>
    </source>
</reference>
<gene>
    <name evidence="2" type="ORF">GCM10022384_11030</name>
</gene>
<evidence type="ECO:0000313" key="2">
    <source>
        <dbReference type="EMBL" id="GAA3960154.1"/>
    </source>
</evidence>
<feature type="compositionally biased region" description="Gly residues" evidence="1">
    <location>
        <begin position="1"/>
        <end position="20"/>
    </location>
</feature>
<feature type="region of interest" description="Disordered" evidence="1">
    <location>
        <begin position="1"/>
        <end position="47"/>
    </location>
</feature>